<evidence type="ECO:0000256" key="1">
    <source>
        <dbReference type="SAM" id="Phobius"/>
    </source>
</evidence>
<keyword evidence="1" id="KW-0472">Membrane</keyword>
<accession>A0AB39U5N3</accession>
<dbReference type="KEGG" id="baqk:QN215_08195"/>
<reference evidence="2" key="1">
    <citation type="submission" date="2023-07" db="EMBL/GenBank/DDBJ databases">
        <title>Bifidobacterium aquikefiriaerophilum sp. nov. and Bifidobacterium eccum sp. nov., isolated from water kefir.</title>
        <authorList>
            <person name="Breselge S."/>
            <person name="Bellassi P."/>
            <person name="Barcenilla C."/>
            <person name="Alvarez-Ordonez A."/>
            <person name="Morelli L."/>
            <person name="Cotter P.D."/>
        </authorList>
    </citation>
    <scope>NUCLEOTIDE SEQUENCE</scope>
    <source>
        <strain evidence="2">WK041_4_12</strain>
    </source>
</reference>
<evidence type="ECO:0008006" key="3">
    <source>
        <dbReference type="Google" id="ProtNLM"/>
    </source>
</evidence>
<proteinExistence type="predicted"/>
<organism evidence="2">
    <name type="scientific">Bifidobacterium aquikefiricola</name>
    <dbReference type="NCBI Taxonomy" id="3059038"/>
    <lineage>
        <taxon>Bacteria</taxon>
        <taxon>Bacillati</taxon>
        <taxon>Actinomycetota</taxon>
        <taxon>Actinomycetes</taxon>
        <taxon>Bifidobacteriales</taxon>
        <taxon>Bifidobacteriaceae</taxon>
        <taxon>Bifidobacterium</taxon>
    </lineage>
</organism>
<evidence type="ECO:0000313" key="2">
    <source>
        <dbReference type="EMBL" id="XDS44236.1"/>
    </source>
</evidence>
<keyword evidence="1" id="KW-0812">Transmembrane</keyword>
<sequence length="71" mass="7749">MRLAFQQWEFGKIAAKFLPEAAGDAVLGTSFLSISDPSQLLTPWQGMLVLGCYGFIMLLAGTIRLINTDVD</sequence>
<protein>
    <recommendedName>
        <fullName evidence="3">ABC transporter permease</fullName>
    </recommendedName>
</protein>
<gene>
    <name evidence="2" type="ORF">QN215_08195</name>
</gene>
<dbReference type="EMBL" id="CP129674">
    <property type="protein sequence ID" value="XDS44236.1"/>
    <property type="molecule type" value="Genomic_DNA"/>
</dbReference>
<keyword evidence="1" id="KW-1133">Transmembrane helix</keyword>
<dbReference type="AlphaFoldDB" id="A0AB39U5N3"/>
<dbReference type="RefSeq" id="WP_369343828.1">
    <property type="nucleotide sequence ID" value="NZ_CP129674.1"/>
</dbReference>
<feature type="transmembrane region" description="Helical" evidence="1">
    <location>
        <begin position="44"/>
        <end position="66"/>
    </location>
</feature>
<name>A0AB39U5N3_9BIFI</name>